<evidence type="ECO:0000313" key="12">
    <source>
        <dbReference type="Proteomes" id="UP000436088"/>
    </source>
</evidence>
<name>A0A6A2WKF6_HIBSY</name>
<sequence>MSSSGFASFRVEAGLQPFDPVSPLAFACDYEIKNILVGGEEESTENYKAVPYITTLLSTSLWTFYGFINPDGLLIITVNGAGAMLQLTYVILFLIYAPKDKKVLALKVKTAKLVAVLDVGFLGAVIAVTLLAIHGNMRLAFVGILCAALTIGMYASPLSVMGTVIKTKSVKYMPFLLSFFLLLNAGVWSAYAVLVKDVYIGVPNAIGFILGLAQLILYVMYKNKSAAQQPDEAMEEGSAHLMKGGIEMHSLEENLHNRSLNKGKSLPKPLRLWQHLRDFKESVGDSPWLVARDSNIVVSREESSGSVDRALAHDIDVFTLCTSSIGLIDHVYSGPVFTWSNKQDDSFLDHKLDRVMVNVSWLTSFPRARVEFHAPNLSDHCSGLVSSDKEESRAREYSNAAKDQLQKNITRDEIKAAMFAQASDKAPDPDGYTSHFFKVAWDIVGEDLVQGVVYFFEHGVLCPIINATTLVLIPKRLNPSHEGVSIYFLVHSAFIPGRSIIENTLMAQEMVKGYNHSSLSARCALKLELQKAFDYVDWKFLLIVMEALDMPERMIAWIKECITTASYSVSLNGGLILDKAIEHGVFSFHPKCHRVKLTNLCFADDLLVFSKGTVGSIIGVWESGKLPVRYLGIPLVTKRLSVRDCSPLIEKVEATLQSWQAKMLSYAGRLLLIQAVFYSIVNYWGSQVLFPEAVLKKVNQLCSPFFWKGGQSGQGCEGQMGTDLHPKSEGGLGLKDLRVWNFACMIGLIRKLLLKDGSI</sequence>
<keyword evidence="4 11" id="KW-0762">Sugar transport</keyword>
<evidence type="ECO:0000256" key="4">
    <source>
        <dbReference type="ARBA" id="ARBA00022597"/>
    </source>
</evidence>
<dbReference type="GO" id="GO:0016020">
    <property type="term" value="C:membrane"/>
    <property type="evidence" value="ECO:0007669"/>
    <property type="project" value="InterPro"/>
</dbReference>
<protein>
    <submittedName>
        <fullName evidence="11">Bidirectional sugar transporter SWEET16</fullName>
    </submittedName>
</protein>
<dbReference type="PANTHER" id="PTHR10791">
    <property type="entry name" value="RAG1-ACTIVATING PROTEIN 1"/>
    <property type="match status" value="1"/>
</dbReference>
<evidence type="ECO:0000259" key="10">
    <source>
        <dbReference type="Pfam" id="PF00078"/>
    </source>
</evidence>
<gene>
    <name evidence="11" type="ORF">F3Y22_tig00116958pilonHSYRG00306</name>
</gene>
<feature type="transmembrane region" description="Helical" evidence="9">
    <location>
        <begin position="139"/>
        <end position="160"/>
    </location>
</feature>
<keyword evidence="8 9" id="KW-0472">Membrane</keyword>
<dbReference type="GO" id="GO:0051119">
    <property type="term" value="F:sugar transmembrane transporter activity"/>
    <property type="evidence" value="ECO:0007669"/>
    <property type="project" value="InterPro"/>
</dbReference>
<dbReference type="Proteomes" id="UP000436088">
    <property type="component" value="Unassembled WGS sequence"/>
</dbReference>
<evidence type="ECO:0000313" key="11">
    <source>
        <dbReference type="EMBL" id="KAE8660212.1"/>
    </source>
</evidence>
<comment type="similarity">
    <text evidence="2">Belongs to the SWEET sugar transporter family.</text>
</comment>
<dbReference type="Pfam" id="PF03083">
    <property type="entry name" value="MtN3_slv"/>
    <property type="match status" value="2"/>
</dbReference>
<accession>A0A6A2WKF6</accession>
<feature type="domain" description="Reverse transcriptase" evidence="10">
    <location>
        <begin position="477"/>
        <end position="612"/>
    </location>
</feature>
<dbReference type="GO" id="GO:0051260">
    <property type="term" value="P:protein homooligomerization"/>
    <property type="evidence" value="ECO:0007669"/>
    <property type="project" value="UniProtKB-ARBA"/>
</dbReference>
<evidence type="ECO:0000256" key="6">
    <source>
        <dbReference type="ARBA" id="ARBA00022737"/>
    </source>
</evidence>
<dbReference type="GO" id="GO:0012505">
    <property type="term" value="C:endomembrane system"/>
    <property type="evidence" value="ECO:0007669"/>
    <property type="project" value="UniProtKB-SubCell"/>
</dbReference>
<evidence type="ECO:0000256" key="2">
    <source>
        <dbReference type="ARBA" id="ARBA00007809"/>
    </source>
</evidence>
<evidence type="ECO:0000256" key="5">
    <source>
        <dbReference type="ARBA" id="ARBA00022692"/>
    </source>
</evidence>
<evidence type="ECO:0000256" key="8">
    <source>
        <dbReference type="ARBA" id="ARBA00023136"/>
    </source>
</evidence>
<feature type="transmembrane region" description="Helical" evidence="9">
    <location>
        <begin position="200"/>
        <end position="221"/>
    </location>
</feature>
<dbReference type="InterPro" id="IPR004316">
    <property type="entry name" value="SWEET_rpt"/>
</dbReference>
<dbReference type="PANTHER" id="PTHR10791:SF142">
    <property type="entry name" value="BIDIRECTIONAL SUGAR TRANSPORTER SWEET16"/>
    <property type="match status" value="1"/>
</dbReference>
<evidence type="ECO:0000256" key="1">
    <source>
        <dbReference type="ARBA" id="ARBA00004127"/>
    </source>
</evidence>
<evidence type="ECO:0000256" key="9">
    <source>
        <dbReference type="SAM" id="Phobius"/>
    </source>
</evidence>
<evidence type="ECO:0000256" key="3">
    <source>
        <dbReference type="ARBA" id="ARBA00022448"/>
    </source>
</evidence>
<reference evidence="11" key="1">
    <citation type="submission" date="2019-09" db="EMBL/GenBank/DDBJ databases">
        <title>Draft genome information of white flower Hibiscus syriacus.</title>
        <authorList>
            <person name="Kim Y.-M."/>
        </authorList>
    </citation>
    <scope>NUCLEOTIDE SEQUENCE [LARGE SCALE GENOMIC DNA]</scope>
    <source>
        <strain evidence="11">YM2019G1</strain>
    </source>
</reference>
<keyword evidence="12" id="KW-1185">Reference proteome</keyword>
<dbReference type="FunFam" id="1.20.1280.290:FF:000002">
    <property type="entry name" value="Bidirectional sugar transporter SWEET"/>
    <property type="match status" value="1"/>
</dbReference>
<keyword evidence="5 9" id="KW-0812">Transmembrane</keyword>
<feature type="transmembrane region" description="Helical" evidence="9">
    <location>
        <begin position="74"/>
        <end position="98"/>
    </location>
</feature>
<keyword evidence="6" id="KW-0677">Repeat</keyword>
<organism evidence="11 12">
    <name type="scientific">Hibiscus syriacus</name>
    <name type="common">Rose of Sharon</name>
    <dbReference type="NCBI Taxonomy" id="106335"/>
    <lineage>
        <taxon>Eukaryota</taxon>
        <taxon>Viridiplantae</taxon>
        <taxon>Streptophyta</taxon>
        <taxon>Embryophyta</taxon>
        <taxon>Tracheophyta</taxon>
        <taxon>Spermatophyta</taxon>
        <taxon>Magnoliopsida</taxon>
        <taxon>eudicotyledons</taxon>
        <taxon>Gunneridae</taxon>
        <taxon>Pentapetalae</taxon>
        <taxon>rosids</taxon>
        <taxon>malvids</taxon>
        <taxon>Malvales</taxon>
        <taxon>Malvaceae</taxon>
        <taxon>Malvoideae</taxon>
        <taxon>Hibiscus</taxon>
    </lineage>
</organism>
<dbReference type="InterPro" id="IPR047664">
    <property type="entry name" value="SWEET"/>
</dbReference>
<keyword evidence="3" id="KW-0813">Transport</keyword>
<dbReference type="AlphaFoldDB" id="A0A6A2WKF6"/>
<dbReference type="Pfam" id="PF00078">
    <property type="entry name" value="RVT_1"/>
    <property type="match status" value="1"/>
</dbReference>
<dbReference type="InterPro" id="IPR000477">
    <property type="entry name" value="RT_dom"/>
</dbReference>
<comment type="subcellular location">
    <subcellularLocation>
        <location evidence="1">Endomembrane system</location>
        <topology evidence="1">Multi-pass membrane protein</topology>
    </subcellularLocation>
</comment>
<proteinExistence type="inferred from homology"/>
<dbReference type="InterPro" id="IPR036691">
    <property type="entry name" value="Endo/exonu/phosph_ase_sf"/>
</dbReference>
<dbReference type="SUPFAM" id="SSF56219">
    <property type="entry name" value="DNase I-like"/>
    <property type="match status" value="1"/>
</dbReference>
<feature type="transmembrane region" description="Helical" evidence="9">
    <location>
        <begin position="172"/>
        <end position="194"/>
    </location>
</feature>
<dbReference type="Gene3D" id="1.20.1280.290">
    <property type="match status" value="2"/>
</dbReference>
<dbReference type="Gene3D" id="3.60.10.10">
    <property type="entry name" value="Endonuclease/exonuclease/phosphatase"/>
    <property type="match status" value="1"/>
</dbReference>
<comment type="caution">
    <text evidence="11">The sequence shown here is derived from an EMBL/GenBank/DDBJ whole genome shotgun (WGS) entry which is preliminary data.</text>
</comment>
<dbReference type="EMBL" id="VEPZ02001733">
    <property type="protein sequence ID" value="KAE8660212.1"/>
    <property type="molecule type" value="Genomic_DNA"/>
</dbReference>
<evidence type="ECO:0000256" key="7">
    <source>
        <dbReference type="ARBA" id="ARBA00022989"/>
    </source>
</evidence>
<feature type="transmembrane region" description="Helical" evidence="9">
    <location>
        <begin position="110"/>
        <end position="133"/>
    </location>
</feature>
<keyword evidence="7 9" id="KW-1133">Transmembrane helix</keyword>